<dbReference type="PROSITE" id="PS50879">
    <property type="entry name" value="RNASE_H_1"/>
    <property type="match status" value="1"/>
</dbReference>
<protein>
    <recommendedName>
        <fullName evidence="1">RNase H type-1 domain-containing protein</fullName>
    </recommendedName>
</protein>
<evidence type="ECO:0000313" key="2">
    <source>
        <dbReference type="EMBL" id="CEK96279.1"/>
    </source>
</evidence>
<dbReference type="Pfam" id="PF00075">
    <property type="entry name" value="RNase_H"/>
    <property type="match status" value="1"/>
</dbReference>
<name>A0A0B7BSR4_9EUPU</name>
<evidence type="ECO:0000313" key="4">
    <source>
        <dbReference type="EMBL" id="CEK96284.1"/>
    </source>
</evidence>
<proteinExistence type="predicted"/>
<evidence type="ECO:0000313" key="3">
    <source>
        <dbReference type="EMBL" id="CEK96283.1"/>
    </source>
</evidence>
<feature type="non-terminal residue" evidence="2">
    <location>
        <position position="251"/>
    </location>
</feature>
<dbReference type="Gene3D" id="3.30.420.10">
    <property type="entry name" value="Ribonuclease H-like superfamily/Ribonuclease H"/>
    <property type="match status" value="1"/>
</dbReference>
<dbReference type="InterPro" id="IPR036397">
    <property type="entry name" value="RNaseH_sf"/>
</dbReference>
<dbReference type="InterPro" id="IPR012337">
    <property type="entry name" value="RNaseH-like_sf"/>
</dbReference>
<dbReference type="GO" id="GO:0003676">
    <property type="term" value="F:nucleic acid binding"/>
    <property type="evidence" value="ECO:0007669"/>
    <property type="project" value="InterPro"/>
</dbReference>
<reference evidence="2" key="1">
    <citation type="submission" date="2014-12" db="EMBL/GenBank/DDBJ databases">
        <title>Insight into the proteome of Arion vulgaris.</title>
        <authorList>
            <person name="Aradska J."/>
            <person name="Bulat T."/>
            <person name="Smidak R."/>
            <person name="Sarate P."/>
            <person name="Gangsoo J."/>
            <person name="Sialana F."/>
            <person name="Bilban M."/>
            <person name="Lubec G."/>
        </authorList>
    </citation>
    <scope>NUCLEOTIDE SEQUENCE</scope>
    <source>
        <tissue evidence="2">Skin</tissue>
    </source>
</reference>
<sequence>MRSTPTAACEIHTNVEPLGLRRDKAAVEAYERSKRMNQDHPNKLLVEKWKQRNRIKQKSILHHVSEIKDRYHLPETRQQLQRVIANLPPHTLLNTPEIRTKLIDEATKRSDPVSLMIASQRTIDAYPQEWVHVYTDGSAFKATIKAGYGAYIQYPDRSSEELFGACGEICSNYEAEIHAIEAALYHLKTVFDAFPSKAQNIIIFTDSMSALQALEDGGHCKSELSHIALDIDRLITSHDIKITMQWIPGHS</sequence>
<evidence type="ECO:0000259" key="1">
    <source>
        <dbReference type="PROSITE" id="PS50879"/>
    </source>
</evidence>
<dbReference type="EMBL" id="HACG01049419">
    <property type="protein sequence ID" value="CEK96284.1"/>
    <property type="molecule type" value="Transcribed_RNA"/>
</dbReference>
<gene>
    <name evidence="2" type="primary">ORF211313</name>
    <name evidence="3" type="synonym">ORF211351</name>
    <name evidence="4" type="synonym">ORF211363</name>
</gene>
<dbReference type="EMBL" id="HACG01049418">
    <property type="protein sequence ID" value="CEK96283.1"/>
    <property type="molecule type" value="Transcribed_RNA"/>
</dbReference>
<dbReference type="SUPFAM" id="SSF53098">
    <property type="entry name" value="Ribonuclease H-like"/>
    <property type="match status" value="1"/>
</dbReference>
<accession>A0A0B7BSR4</accession>
<feature type="domain" description="RNase H type-1" evidence="1">
    <location>
        <begin position="127"/>
        <end position="251"/>
    </location>
</feature>
<dbReference type="EMBL" id="HACG01049414">
    <property type="protein sequence ID" value="CEK96279.1"/>
    <property type="molecule type" value="Transcribed_RNA"/>
</dbReference>
<dbReference type="AlphaFoldDB" id="A0A0B7BSR4"/>
<dbReference type="CDD" id="cd09276">
    <property type="entry name" value="Rnase_HI_RT_non_LTR"/>
    <property type="match status" value="1"/>
</dbReference>
<dbReference type="InterPro" id="IPR002156">
    <property type="entry name" value="RNaseH_domain"/>
</dbReference>
<dbReference type="GO" id="GO:0004523">
    <property type="term" value="F:RNA-DNA hybrid ribonuclease activity"/>
    <property type="evidence" value="ECO:0007669"/>
    <property type="project" value="InterPro"/>
</dbReference>
<organism evidence="2">
    <name type="scientific">Arion vulgaris</name>
    <dbReference type="NCBI Taxonomy" id="1028688"/>
    <lineage>
        <taxon>Eukaryota</taxon>
        <taxon>Metazoa</taxon>
        <taxon>Spiralia</taxon>
        <taxon>Lophotrochozoa</taxon>
        <taxon>Mollusca</taxon>
        <taxon>Gastropoda</taxon>
        <taxon>Heterobranchia</taxon>
        <taxon>Euthyneura</taxon>
        <taxon>Panpulmonata</taxon>
        <taxon>Eupulmonata</taxon>
        <taxon>Stylommatophora</taxon>
        <taxon>Helicina</taxon>
        <taxon>Arionoidea</taxon>
        <taxon>Arionidae</taxon>
        <taxon>Arion</taxon>
    </lineage>
</organism>